<feature type="binding site" evidence="12">
    <location>
        <begin position="169"/>
        <end position="171"/>
    </location>
    <ligand>
        <name>NADP(+)</name>
        <dbReference type="ChEBI" id="CHEBI:58349"/>
    </ligand>
</feature>
<evidence type="ECO:0000313" key="15">
    <source>
        <dbReference type="EMBL" id="PSR29304.1"/>
    </source>
</evidence>
<dbReference type="FunFam" id="3.40.50.10860:FF:000005">
    <property type="entry name" value="C-1-tetrahydrofolate synthase, cytoplasmic, putative"/>
    <property type="match status" value="1"/>
</dbReference>
<comment type="subunit">
    <text evidence="2 12">Homodimer.</text>
</comment>
<feature type="binding site" evidence="12">
    <location>
        <position position="235"/>
    </location>
    <ligand>
        <name>NADP(+)</name>
        <dbReference type="ChEBI" id="CHEBI:58349"/>
    </ligand>
</feature>
<dbReference type="PANTHER" id="PTHR48099:SF5">
    <property type="entry name" value="C-1-TETRAHYDROFOLATE SYNTHASE, CYTOPLASMIC"/>
    <property type="match status" value="1"/>
</dbReference>
<dbReference type="PRINTS" id="PR00085">
    <property type="entry name" value="THFDHDRGNASE"/>
</dbReference>
<keyword evidence="3 12" id="KW-0554">One-carbon metabolism</keyword>
<accession>A0A2T2X479</accession>
<keyword evidence="8 12" id="KW-0560">Oxidoreductase</keyword>
<keyword evidence="5 12" id="KW-0658">Purine biosynthesis</keyword>
<dbReference type="PROSITE" id="PS00766">
    <property type="entry name" value="THF_DHG_CYH_1"/>
    <property type="match status" value="1"/>
</dbReference>
<dbReference type="EC" id="1.5.1.5" evidence="12"/>
<dbReference type="Proteomes" id="UP000242705">
    <property type="component" value="Unassembled WGS sequence"/>
</dbReference>
<evidence type="ECO:0000256" key="9">
    <source>
        <dbReference type="ARBA" id="ARBA00023102"/>
    </source>
</evidence>
<dbReference type="PROSITE" id="PS00767">
    <property type="entry name" value="THF_DHG_CYH_2"/>
    <property type="match status" value="1"/>
</dbReference>
<dbReference type="InterPro" id="IPR020867">
    <property type="entry name" value="THF_DH/CycHdrlase_CS"/>
</dbReference>
<evidence type="ECO:0000313" key="16">
    <source>
        <dbReference type="Proteomes" id="UP000242705"/>
    </source>
</evidence>
<keyword evidence="7 12" id="KW-0521">NADP</keyword>
<dbReference type="GO" id="GO:0006164">
    <property type="term" value="P:purine nucleotide biosynthetic process"/>
    <property type="evidence" value="ECO:0007669"/>
    <property type="project" value="UniProtKB-KW"/>
</dbReference>
<dbReference type="UniPathway" id="UPA00193"/>
<gene>
    <name evidence="12" type="primary">folD</name>
    <name evidence="15" type="ORF">C7B47_02525</name>
</gene>
<comment type="caution">
    <text evidence="12">Lacks conserved residue(s) required for the propagation of feature annotation.</text>
</comment>
<dbReference type="InterPro" id="IPR000672">
    <property type="entry name" value="THF_DH/CycHdrlase"/>
</dbReference>
<feature type="domain" description="Tetrahydrofolate dehydrogenase/cyclohydrolase catalytic" evidence="13">
    <location>
        <begin position="9"/>
        <end position="124"/>
    </location>
</feature>
<comment type="catalytic activity">
    <reaction evidence="12">
        <text>(6R)-5,10-methylene-5,6,7,8-tetrahydrofolate + NADP(+) = (6R)-5,10-methenyltetrahydrofolate + NADPH</text>
        <dbReference type="Rhea" id="RHEA:22812"/>
        <dbReference type="ChEBI" id="CHEBI:15636"/>
        <dbReference type="ChEBI" id="CHEBI:57455"/>
        <dbReference type="ChEBI" id="CHEBI:57783"/>
        <dbReference type="ChEBI" id="CHEBI:58349"/>
        <dbReference type="EC" id="1.5.1.5"/>
    </reaction>
</comment>
<dbReference type="CDD" id="cd01080">
    <property type="entry name" value="NAD_bind_m-THF_DH_Cyclohyd"/>
    <property type="match status" value="1"/>
</dbReference>
<keyword evidence="4 12" id="KW-0028">Amino-acid biosynthesis</keyword>
<dbReference type="InterPro" id="IPR020630">
    <property type="entry name" value="THF_DH/CycHdrlase_cat_dom"/>
</dbReference>
<keyword evidence="11 12" id="KW-0511">Multifunctional enzyme</keyword>
<evidence type="ECO:0000256" key="6">
    <source>
        <dbReference type="ARBA" id="ARBA00022801"/>
    </source>
</evidence>
<keyword evidence="6 12" id="KW-0378">Hydrolase</keyword>
<evidence type="ECO:0000259" key="14">
    <source>
        <dbReference type="Pfam" id="PF02882"/>
    </source>
</evidence>
<evidence type="ECO:0000256" key="3">
    <source>
        <dbReference type="ARBA" id="ARBA00022563"/>
    </source>
</evidence>
<comment type="catalytic activity">
    <reaction evidence="12">
        <text>(6R)-5,10-methenyltetrahydrofolate + H2O = (6R)-10-formyltetrahydrofolate + H(+)</text>
        <dbReference type="Rhea" id="RHEA:23700"/>
        <dbReference type="ChEBI" id="CHEBI:15377"/>
        <dbReference type="ChEBI" id="CHEBI:15378"/>
        <dbReference type="ChEBI" id="CHEBI:57455"/>
        <dbReference type="ChEBI" id="CHEBI:195366"/>
        <dbReference type="EC" id="3.5.4.9"/>
    </reaction>
</comment>
<sequence>MIMATAQLLDGKRTAQIIREELAKKIEEHYERTMLRPGLAVVLVGDDPASKIYVRNKHRASTQVGMDSRQIILPAHSTTSQVLETIEMLNQDPSIHGILLQLPVPRHIDAQVILRHLDPRKDVDGLTPTNMGRLMAGQSGLRPCTPLGIIELLDRYHVPLEGQRVVVIGRSQLVGRPLALMFVERNATVTIVHSKTPNAWDITREADIVVAAVGHAHLVQPNWIKPGATVIDVGINRTESGIVGDVDFDSVAAMASRITPVPGGIGPMTIAMLLSNTWQAFQETVGS</sequence>
<dbReference type="SUPFAM" id="SSF51735">
    <property type="entry name" value="NAD(P)-binding Rossmann-fold domains"/>
    <property type="match status" value="1"/>
</dbReference>
<comment type="pathway">
    <text evidence="1 12">One-carbon metabolism; tetrahydrofolate interconversion.</text>
</comment>
<dbReference type="Gene3D" id="3.40.50.10860">
    <property type="entry name" value="Leucine Dehydrogenase, chain A, domain 1"/>
    <property type="match status" value="1"/>
</dbReference>
<dbReference type="GO" id="GO:0004488">
    <property type="term" value="F:methylenetetrahydrofolate dehydrogenase (NADP+) activity"/>
    <property type="evidence" value="ECO:0007669"/>
    <property type="project" value="UniProtKB-UniRule"/>
</dbReference>
<organism evidence="15 16">
    <name type="scientific">Sulfobacillus thermosulfidooxidans</name>
    <dbReference type="NCBI Taxonomy" id="28034"/>
    <lineage>
        <taxon>Bacteria</taxon>
        <taxon>Bacillati</taxon>
        <taxon>Bacillota</taxon>
        <taxon>Clostridia</taxon>
        <taxon>Eubacteriales</taxon>
        <taxon>Clostridiales Family XVII. Incertae Sedis</taxon>
        <taxon>Sulfobacillus</taxon>
    </lineage>
</organism>
<comment type="caution">
    <text evidence="15">The sequence shown here is derived from an EMBL/GenBank/DDBJ whole genome shotgun (WGS) entry which is preliminary data.</text>
</comment>
<evidence type="ECO:0000256" key="2">
    <source>
        <dbReference type="ARBA" id="ARBA00011738"/>
    </source>
</evidence>
<dbReference type="SUPFAM" id="SSF53223">
    <property type="entry name" value="Aminoacid dehydrogenase-like, N-terminal domain"/>
    <property type="match status" value="1"/>
</dbReference>
<dbReference type="EC" id="3.5.4.9" evidence="12"/>
<dbReference type="InterPro" id="IPR046346">
    <property type="entry name" value="Aminoacid_DH-like_N_sf"/>
</dbReference>
<evidence type="ECO:0000256" key="7">
    <source>
        <dbReference type="ARBA" id="ARBA00022857"/>
    </source>
</evidence>
<dbReference type="Pfam" id="PF02882">
    <property type="entry name" value="THF_DHG_CYH_C"/>
    <property type="match status" value="1"/>
</dbReference>
<evidence type="ECO:0000256" key="12">
    <source>
        <dbReference type="HAMAP-Rule" id="MF_01576"/>
    </source>
</evidence>
<name>A0A2T2X479_SULTH</name>
<evidence type="ECO:0000256" key="11">
    <source>
        <dbReference type="ARBA" id="ARBA00023268"/>
    </source>
</evidence>
<proteinExistence type="inferred from homology"/>
<reference evidence="15 16" key="1">
    <citation type="journal article" date="2014" name="BMC Genomics">
        <title>Comparison of environmental and isolate Sulfobacillus genomes reveals diverse carbon, sulfur, nitrogen, and hydrogen metabolisms.</title>
        <authorList>
            <person name="Justice N.B."/>
            <person name="Norman A."/>
            <person name="Brown C.T."/>
            <person name="Singh A."/>
            <person name="Thomas B.C."/>
            <person name="Banfield J.F."/>
        </authorList>
    </citation>
    <scope>NUCLEOTIDE SEQUENCE [LARGE SCALE GENOMIC DNA]</scope>
    <source>
        <strain evidence="15">AMDSBA5</strain>
    </source>
</reference>
<dbReference type="GO" id="GO:0000105">
    <property type="term" value="P:L-histidine biosynthetic process"/>
    <property type="evidence" value="ECO:0007669"/>
    <property type="project" value="UniProtKB-KW"/>
</dbReference>
<dbReference type="GO" id="GO:0005829">
    <property type="term" value="C:cytosol"/>
    <property type="evidence" value="ECO:0007669"/>
    <property type="project" value="TreeGrafter"/>
</dbReference>
<dbReference type="FunFam" id="3.40.50.720:FF:000094">
    <property type="entry name" value="Bifunctional protein FolD"/>
    <property type="match status" value="1"/>
</dbReference>
<comment type="similarity">
    <text evidence="12">Belongs to the tetrahydrofolate dehydrogenase/cyclohydrolase family.</text>
</comment>
<comment type="function">
    <text evidence="12">Catalyzes the oxidation of 5,10-methylenetetrahydrofolate to 5,10-methenyltetrahydrofolate and then the hydrolysis of 5,10-methenyltetrahydrofolate to 10-formyltetrahydrofolate.</text>
</comment>
<evidence type="ECO:0000256" key="10">
    <source>
        <dbReference type="ARBA" id="ARBA00023167"/>
    </source>
</evidence>
<dbReference type="Gene3D" id="3.40.50.720">
    <property type="entry name" value="NAD(P)-binding Rossmann-like Domain"/>
    <property type="match status" value="1"/>
</dbReference>
<dbReference type="AlphaFoldDB" id="A0A2T2X479"/>
<dbReference type="GO" id="GO:0009086">
    <property type="term" value="P:methionine biosynthetic process"/>
    <property type="evidence" value="ECO:0007669"/>
    <property type="project" value="UniProtKB-KW"/>
</dbReference>
<keyword evidence="10 12" id="KW-0486">Methionine biosynthesis</keyword>
<feature type="domain" description="Tetrahydrofolate dehydrogenase/cyclohydrolase NAD(P)-binding" evidence="14">
    <location>
        <begin position="143"/>
        <end position="283"/>
    </location>
</feature>
<dbReference type="InterPro" id="IPR020631">
    <property type="entry name" value="THF_DH/CycHdrlase_NAD-bd_dom"/>
</dbReference>
<dbReference type="Pfam" id="PF00763">
    <property type="entry name" value="THF_DHG_CYH"/>
    <property type="match status" value="1"/>
</dbReference>
<dbReference type="PANTHER" id="PTHR48099">
    <property type="entry name" value="C-1-TETRAHYDROFOLATE SYNTHASE, CYTOPLASMIC-RELATED"/>
    <property type="match status" value="1"/>
</dbReference>
<keyword evidence="9 12" id="KW-0368">Histidine biosynthesis</keyword>
<dbReference type="GO" id="GO:0004477">
    <property type="term" value="F:methenyltetrahydrofolate cyclohydrolase activity"/>
    <property type="evidence" value="ECO:0007669"/>
    <property type="project" value="UniProtKB-UniRule"/>
</dbReference>
<dbReference type="HAMAP" id="MF_01576">
    <property type="entry name" value="THF_DHG_CYH"/>
    <property type="match status" value="1"/>
</dbReference>
<protein>
    <recommendedName>
        <fullName evidence="12">Bifunctional protein FolD</fullName>
    </recommendedName>
    <domain>
        <recommendedName>
            <fullName evidence="12">Methylenetetrahydrofolate dehydrogenase</fullName>
            <ecNumber evidence="12">1.5.1.5</ecNumber>
        </recommendedName>
    </domain>
    <domain>
        <recommendedName>
            <fullName evidence="12">Methenyltetrahydrofolate cyclohydrolase</fullName>
            <ecNumber evidence="12">3.5.4.9</ecNumber>
        </recommendedName>
    </domain>
</protein>
<dbReference type="EMBL" id="PXYX01000003">
    <property type="protein sequence ID" value="PSR29304.1"/>
    <property type="molecule type" value="Genomic_DNA"/>
</dbReference>
<evidence type="ECO:0000259" key="13">
    <source>
        <dbReference type="Pfam" id="PF00763"/>
    </source>
</evidence>
<evidence type="ECO:0000256" key="8">
    <source>
        <dbReference type="ARBA" id="ARBA00023002"/>
    </source>
</evidence>
<dbReference type="InterPro" id="IPR036291">
    <property type="entry name" value="NAD(P)-bd_dom_sf"/>
</dbReference>
<evidence type="ECO:0000256" key="5">
    <source>
        <dbReference type="ARBA" id="ARBA00022755"/>
    </source>
</evidence>
<dbReference type="NCBIfam" id="NF010783">
    <property type="entry name" value="PRK14186.1"/>
    <property type="match status" value="1"/>
</dbReference>
<evidence type="ECO:0000256" key="4">
    <source>
        <dbReference type="ARBA" id="ARBA00022605"/>
    </source>
</evidence>
<dbReference type="GO" id="GO:0035999">
    <property type="term" value="P:tetrahydrofolate interconversion"/>
    <property type="evidence" value="ECO:0007669"/>
    <property type="project" value="UniProtKB-UniRule"/>
</dbReference>
<evidence type="ECO:0000256" key="1">
    <source>
        <dbReference type="ARBA" id="ARBA00004777"/>
    </source>
</evidence>